<feature type="domain" description="FPG-type" evidence="14">
    <location>
        <begin position="215"/>
        <end position="253"/>
    </location>
</feature>
<dbReference type="InterPro" id="IPR035937">
    <property type="entry name" value="FPG_N"/>
</dbReference>
<comment type="caution">
    <text evidence="16">The sequence shown here is derived from an EMBL/GenBank/DDBJ whole genome shotgun (WGS) entry which is preliminary data.</text>
</comment>
<protein>
    <recommendedName>
        <fullName evidence="2">DNA-(apurinic or apyrimidinic site) lyase</fullName>
        <ecNumber evidence="2">4.2.99.18</ecNumber>
    </recommendedName>
</protein>
<keyword evidence="8" id="KW-0238">DNA-binding</keyword>
<dbReference type="Pfam" id="PF06831">
    <property type="entry name" value="H2TH"/>
    <property type="match status" value="1"/>
</dbReference>
<dbReference type="Gene3D" id="1.10.8.50">
    <property type="match status" value="1"/>
</dbReference>
<evidence type="ECO:0000256" key="7">
    <source>
        <dbReference type="ARBA" id="ARBA00022833"/>
    </source>
</evidence>
<evidence type="ECO:0000256" key="6">
    <source>
        <dbReference type="ARBA" id="ARBA00022801"/>
    </source>
</evidence>
<evidence type="ECO:0000256" key="4">
    <source>
        <dbReference type="ARBA" id="ARBA00022763"/>
    </source>
</evidence>
<evidence type="ECO:0000256" key="3">
    <source>
        <dbReference type="ARBA" id="ARBA00022723"/>
    </source>
</evidence>
<evidence type="ECO:0000313" key="16">
    <source>
        <dbReference type="EMBL" id="MFD1948953.1"/>
    </source>
</evidence>
<keyword evidence="10" id="KW-0456">Lyase</keyword>
<dbReference type="SMART" id="SM00898">
    <property type="entry name" value="Fapy_DNA_glyco"/>
    <property type="match status" value="1"/>
</dbReference>
<dbReference type="PANTHER" id="PTHR42697">
    <property type="entry name" value="ENDONUCLEASE 8"/>
    <property type="match status" value="1"/>
</dbReference>
<dbReference type="SUPFAM" id="SSF81624">
    <property type="entry name" value="N-terminal domain of MutM-like DNA repair proteins"/>
    <property type="match status" value="1"/>
</dbReference>
<evidence type="ECO:0000259" key="14">
    <source>
        <dbReference type="PROSITE" id="PS51066"/>
    </source>
</evidence>
<evidence type="ECO:0000256" key="12">
    <source>
        <dbReference type="ARBA" id="ARBA00023295"/>
    </source>
</evidence>
<keyword evidence="12" id="KW-0326">Glycosidase</keyword>
<gene>
    <name evidence="16" type="ORF">ACFSDE_19270</name>
</gene>
<dbReference type="SUPFAM" id="SSF46946">
    <property type="entry name" value="S13-like H2TH domain"/>
    <property type="match status" value="1"/>
</dbReference>
<reference evidence="17" key="1">
    <citation type="journal article" date="2019" name="Int. J. Syst. Evol. Microbiol.">
        <title>The Global Catalogue of Microorganisms (GCM) 10K type strain sequencing project: providing services to taxonomists for standard genome sequencing and annotation.</title>
        <authorList>
            <consortium name="The Broad Institute Genomics Platform"/>
            <consortium name="The Broad Institute Genome Sequencing Center for Infectious Disease"/>
            <person name="Wu L."/>
            <person name="Ma J."/>
        </authorList>
    </citation>
    <scope>NUCLEOTIDE SEQUENCE [LARGE SCALE GENOMIC DNA]</scope>
    <source>
        <strain evidence="17">CGMCC 1.12477</strain>
    </source>
</reference>
<evidence type="ECO:0000256" key="13">
    <source>
        <dbReference type="PROSITE-ProRule" id="PRU00391"/>
    </source>
</evidence>
<keyword evidence="4" id="KW-0227">DNA damage</keyword>
<dbReference type="CDD" id="cd08971">
    <property type="entry name" value="AcNei2_N"/>
    <property type="match status" value="1"/>
</dbReference>
<keyword evidence="9" id="KW-0234">DNA repair</keyword>
<evidence type="ECO:0000256" key="11">
    <source>
        <dbReference type="ARBA" id="ARBA00023268"/>
    </source>
</evidence>
<evidence type="ECO:0000256" key="9">
    <source>
        <dbReference type="ARBA" id="ARBA00023204"/>
    </source>
</evidence>
<comment type="similarity">
    <text evidence="1">Belongs to the FPG family.</text>
</comment>
<evidence type="ECO:0000313" key="17">
    <source>
        <dbReference type="Proteomes" id="UP001597351"/>
    </source>
</evidence>
<dbReference type="Pfam" id="PF01149">
    <property type="entry name" value="Fapy_DNA_glyco"/>
    <property type="match status" value="1"/>
</dbReference>
<accession>A0ABW4TUQ8</accession>
<keyword evidence="11" id="KW-0511">Multifunctional enzyme</keyword>
<dbReference type="InterPro" id="IPR012319">
    <property type="entry name" value="FPG_cat"/>
</dbReference>
<organism evidence="16 17">
    <name type="scientific">Nocardioides aestuarii</name>
    <dbReference type="NCBI Taxonomy" id="252231"/>
    <lineage>
        <taxon>Bacteria</taxon>
        <taxon>Bacillati</taxon>
        <taxon>Actinomycetota</taxon>
        <taxon>Actinomycetes</taxon>
        <taxon>Propionibacteriales</taxon>
        <taxon>Nocardioidaceae</taxon>
        <taxon>Nocardioides</taxon>
    </lineage>
</organism>
<name>A0ABW4TUQ8_9ACTN</name>
<dbReference type="InterPro" id="IPR010979">
    <property type="entry name" value="Ribosomal_uS13-like_H2TH"/>
</dbReference>
<feature type="domain" description="Formamidopyrimidine-DNA glycosylase catalytic" evidence="15">
    <location>
        <begin position="2"/>
        <end position="77"/>
    </location>
</feature>
<keyword evidence="6" id="KW-0378">Hydrolase</keyword>
<dbReference type="EC" id="4.2.99.18" evidence="2"/>
<dbReference type="RefSeq" id="WP_343921382.1">
    <property type="nucleotide sequence ID" value="NZ_BAAAJT010000003.1"/>
</dbReference>
<evidence type="ECO:0000256" key="1">
    <source>
        <dbReference type="ARBA" id="ARBA00009409"/>
    </source>
</evidence>
<dbReference type="InterPro" id="IPR015886">
    <property type="entry name" value="H2TH_FPG"/>
</dbReference>
<dbReference type="PROSITE" id="PS51068">
    <property type="entry name" value="FPG_CAT"/>
    <property type="match status" value="1"/>
</dbReference>
<dbReference type="InterPro" id="IPR000214">
    <property type="entry name" value="Znf_DNA_glyclase/AP_lyase"/>
</dbReference>
<keyword evidence="7" id="KW-0862">Zinc</keyword>
<dbReference type="Gene3D" id="3.20.190.10">
    <property type="entry name" value="MutM-like, N-terminal"/>
    <property type="match status" value="1"/>
</dbReference>
<dbReference type="EMBL" id="JBHUGD010000004">
    <property type="protein sequence ID" value="MFD1948953.1"/>
    <property type="molecule type" value="Genomic_DNA"/>
</dbReference>
<dbReference type="Proteomes" id="UP001597351">
    <property type="component" value="Unassembled WGS sequence"/>
</dbReference>
<dbReference type="SUPFAM" id="SSF57716">
    <property type="entry name" value="Glucocorticoid receptor-like (DNA-binding domain)"/>
    <property type="match status" value="1"/>
</dbReference>
<keyword evidence="17" id="KW-1185">Reference proteome</keyword>
<evidence type="ECO:0000259" key="15">
    <source>
        <dbReference type="PROSITE" id="PS51068"/>
    </source>
</evidence>
<dbReference type="PANTHER" id="PTHR42697:SF1">
    <property type="entry name" value="ENDONUCLEASE 8"/>
    <property type="match status" value="1"/>
</dbReference>
<proteinExistence type="inferred from homology"/>
<sequence length="258" mass="28782">MPEGDAVVRTARRLDRVLQGRTLTATDFRVPRFAVADLSGGLVTGTHTRGKHLLTRIELPDRQWTLHTHLKMEGSWRDFAPGQRWSKPWHTARVVLTTAERVAVGFSLGVVELLPRDREESVTDHLGPDVLGDDWDAAEAVRRLSDLPADLDVRDALLEQRCLAGVGTMWAAEALFATRVHPRTPVGEVADLEAVVTKAQELMAKAVRRRPTTTYVYGRRGQPCPRCRTPIRTAKTGPLGKERPAYWCPVCQAEPRDS</sequence>
<evidence type="ECO:0000256" key="2">
    <source>
        <dbReference type="ARBA" id="ARBA00012720"/>
    </source>
</evidence>
<keyword evidence="3" id="KW-0479">Metal-binding</keyword>
<evidence type="ECO:0000256" key="8">
    <source>
        <dbReference type="ARBA" id="ARBA00023125"/>
    </source>
</evidence>
<keyword evidence="5 13" id="KW-0863">Zinc-finger</keyword>
<dbReference type="SMART" id="SM01232">
    <property type="entry name" value="H2TH"/>
    <property type="match status" value="1"/>
</dbReference>
<evidence type="ECO:0000256" key="5">
    <source>
        <dbReference type="ARBA" id="ARBA00022771"/>
    </source>
</evidence>
<evidence type="ECO:0000256" key="10">
    <source>
        <dbReference type="ARBA" id="ARBA00023239"/>
    </source>
</evidence>
<dbReference type="PROSITE" id="PS51066">
    <property type="entry name" value="ZF_FPG_2"/>
    <property type="match status" value="1"/>
</dbReference>
<dbReference type="InterPro" id="IPR044090">
    <property type="entry name" value="Nei2_N"/>
</dbReference>